<dbReference type="Gene3D" id="3.40.50.2020">
    <property type="match status" value="2"/>
</dbReference>
<feature type="binding site" evidence="8">
    <location>
        <position position="1489"/>
    </location>
    <ligand>
        <name>substrate</name>
    </ligand>
</feature>
<comment type="catalytic activity">
    <reaction evidence="9">
        <text>orotidine 5'-phosphate + H(+) = UMP + CO2</text>
        <dbReference type="Rhea" id="RHEA:11596"/>
        <dbReference type="ChEBI" id="CHEBI:15378"/>
        <dbReference type="ChEBI" id="CHEBI:16526"/>
        <dbReference type="ChEBI" id="CHEBI:57538"/>
        <dbReference type="ChEBI" id="CHEBI:57865"/>
        <dbReference type="EC" id="4.1.1.23"/>
    </reaction>
</comment>
<evidence type="ECO:0000259" key="12">
    <source>
        <dbReference type="SMART" id="SM00934"/>
    </source>
</evidence>
<accession>A0A504YFY9</accession>
<keyword evidence="10" id="KW-0175">Coiled coil</keyword>
<dbReference type="InterPro" id="IPR013785">
    <property type="entry name" value="Aldolase_TIM"/>
</dbReference>
<dbReference type="GO" id="GO:0006207">
    <property type="term" value="P:'de novo' pyrimidine nucleobase biosynthetic process"/>
    <property type="evidence" value="ECO:0007669"/>
    <property type="project" value="InterPro"/>
</dbReference>
<dbReference type="PANTHER" id="PTHR19278">
    <property type="entry name" value="OROTATE PHOSPHORIBOSYLTRANSFERASE"/>
    <property type="match status" value="1"/>
</dbReference>
<evidence type="ECO:0000256" key="4">
    <source>
        <dbReference type="ARBA" id="ARBA00022793"/>
    </source>
</evidence>
<dbReference type="InterPro" id="IPR001754">
    <property type="entry name" value="OMPdeCOase_dom"/>
</dbReference>
<keyword evidence="14" id="KW-1185">Reference proteome</keyword>
<feature type="domain" description="Orotidine 5'-phosphate decarboxylase" evidence="12">
    <location>
        <begin position="1308"/>
        <end position="1542"/>
    </location>
</feature>
<keyword evidence="4 9" id="KW-0210">Decarboxylase</keyword>
<evidence type="ECO:0000256" key="10">
    <source>
        <dbReference type="SAM" id="Coils"/>
    </source>
</evidence>
<dbReference type="InterPro" id="IPR000836">
    <property type="entry name" value="PRTase_dom"/>
</dbReference>
<evidence type="ECO:0000256" key="8">
    <source>
        <dbReference type="PIRSR" id="PIRSR614732-2"/>
    </source>
</evidence>
<evidence type="ECO:0000313" key="13">
    <source>
        <dbReference type="EMBL" id="TPP56707.1"/>
    </source>
</evidence>
<evidence type="ECO:0000256" key="6">
    <source>
        <dbReference type="ARBA" id="ARBA00023239"/>
    </source>
</evidence>
<feature type="compositionally biased region" description="Polar residues" evidence="11">
    <location>
        <begin position="550"/>
        <end position="570"/>
    </location>
</feature>
<dbReference type="EMBL" id="SUNJ01014176">
    <property type="protein sequence ID" value="TPP56707.1"/>
    <property type="molecule type" value="Genomic_DNA"/>
</dbReference>
<dbReference type="PANTHER" id="PTHR19278:SF9">
    <property type="entry name" value="URIDINE 5'-MONOPHOSPHATE SYNTHASE"/>
    <property type="match status" value="1"/>
</dbReference>
<evidence type="ECO:0000256" key="2">
    <source>
        <dbReference type="ARBA" id="ARBA00006221"/>
    </source>
</evidence>
<dbReference type="SUPFAM" id="SSF51366">
    <property type="entry name" value="Ribulose-phoshate binding barrel"/>
    <property type="match status" value="1"/>
</dbReference>
<dbReference type="Gene3D" id="3.20.20.70">
    <property type="entry name" value="Aldolase class I"/>
    <property type="match status" value="1"/>
</dbReference>
<feature type="binding site" evidence="8">
    <location>
        <position position="1437"/>
    </location>
    <ligand>
        <name>substrate</name>
    </ligand>
</feature>
<keyword evidence="6 9" id="KW-0456">Lyase</keyword>
<dbReference type="CDD" id="cd06223">
    <property type="entry name" value="PRTases_typeI"/>
    <property type="match status" value="1"/>
</dbReference>
<dbReference type="Pfam" id="PF00215">
    <property type="entry name" value="OMPdecase"/>
    <property type="match status" value="1"/>
</dbReference>
<feature type="binding site" evidence="8">
    <location>
        <position position="1499"/>
    </location>
    <ligand>
        <name>substrate</name>
    </ligand>
</feature>
<feature type="active site" description="For OMPdecase activity" evidence="7">
    <location>
        <position position="1369"/>
    </location>
</feature>
<comment type="similarity">
    <text evidence="3">In the C-terminal section; belongs to the OMP decarboxylase family.</text>
</comment>
<reference evidence="13 14" key="1">
    <citation type="submission" date="2019-04" db="EMBL/GenBank/DDBJ databases">
        <title>Annotation for the trematode Fasciola gigantica.</title>
        <authorList>
            <person name="Choi Y.-J."/>
        </authorList>
    </citation>
    <scope>NUCLEOTIDE SEQUENCE [LARGE SCALE GENOMIC DNA]</scope>
    <source>
        <strain evidence="13">Uganda_cow_1</strain>
    </source>
</reference>
<comment type="pathway">
    <text evidence="1 9">Pyrimidine metabolism; UMP biosynthesis via de novo pathway; UMP from orotate: step 2/2.</text>
</comment>
<gene>
    <name evidence="13" type="ORF">FGIG_07808</name>
</gene>
<dbReference type="UniPathway" id="UPA00070">
    <property type="reaction ID" value="UER00120"/>
</dbReference>
<comment type="similarity">
    <text evidence="9">Belongs to the OMP decarboxylase family.</text>
</comment>
<feature type="coiled-coil region" evidence="10">
    <location>
        <begin position="84"/>
        <end position="161"/>
    </location>
</feature>
<sequence length="1550" mass="171027">MDDEELTQDILDQFDLICTQQQLQNVNVSNVSVDRFSSLVLRGNAPEFSNDVQSSLSRTSSLDRRKIKNPEAFADRTVESPAVIERLNREVASLREELYMKLGELATLKDSSSRTNALKSDAIVRLENSLACQREEFQRKISELTAQLASKEADYRTVTTELTLVREQLSNVRLPVAQDRSNDFSPASQLIASMVTSPFASATPNGMTNRAHQPSFGSPPNDHLPAPVTPVPSRRRPLMGGTWRLDHLNRCDPANRTYVTPRYHEEPNMQQALPINTVESTQYCQQEGEGIPRKRRRQNRSFSGSPVVSEIDGRVKPMVDTAVETDPLMQAQPTSSVGPLRCRSNILRFGLAYSGCFTEPSGLHSLASSLLSVNMTAFNTDSEMLAINAVLIPQSSNNRNKENVAPLTVIGRSPFATDVPSTNIFSEVLDTDDYLFGLSSLVSGDCDGTFGPYDKEITQNELGAITKKAVNAVPHLLKNIEKSIQSLSALRWKREPSPLDPSGDTDTSCAQRIEEIGQPPKLNPSVLCPTDDGGISYLGEDPFAGAPASQMVTPLINPSSRSGFSRSPTNSFHTPGQLFLSAPADFHSVVTADSSQTNSTLQLPLPVRTSLEQGIRGLKRIQCLLKALQSWRLSSSSEPSNNHSSVHTDLQMLSVTISDLVTRLVNGLAEFILWRFLQNSLPNHSVVSSNIHVLPYQQSAPQSQPGFQLSSAGLNSAQPDSSFPEEIGHYLTRLSEMSLNLAALAACCVDSVKSETESNSARFEWKLSPVNCMIIAVGISYSSETDRGAGNPVEMSDWHLSSSNEGSKEILFVQLMRYMLSRGHWDLGHQDLDWSTQWLGGPTCTSRGEISVELDYLRRMFCSDMKCPLLSIAVWISRVGERLYSMEINAFEARTRRSCVSDCAFEKSTLPFVRLLHEFSSFVAVLTARNDIVWPDSCPCKAQIYSTLVSLAVRPLCQLRILPSTITINADSADLEEIYKLWSTRMHYVIAFGQLSRALTGLLWRHGENSFQMYTDSLPSYFSVISGLSNWIQQSKALLRSSFASPSDCADQDSILRPELVEELFDFDMAPETAAKVSARLPFSLIVLHSDSYLRKVIPPLTFLSAMASFSKKDIVLAFHDLGVVKFGEFRLKSGVLSPIYLDLRLIISVPQLMCMAVQENLPMVMCRKEAKSYGTKQMVEGTWKPGQQCLVIEDVITSGSSLAGVVEMLRNEGMSVSRALVLVDREQGGAEILRSKHKLSITSLFTLSELVDILAAEGRISESERVSVITFIRSTQIDPTPVAPQSIAFYPRMKAKLDQLIQSKSTQLCVAIDTNDSTYLLKMADKLGPKICALKLHLDILQFDCSPDPFIDQLRGLATKHGFLIVEDRKLADIGQTVFNQLHYGIFHIAEWCDLVTVHGLPGPGIFDAFRKINARLAEKGDSAHHVGALVVAQLSSKDNLADVAYGTRCVEMCKSHTDIVAGFVTQNPVMPAGFTTASFYYWVPGVRTDTMTDQLGQNYACPSKVLKRFPTNSSGQTNVIMIVGRGITEALEPVAAAEEYRKASISSQ</sequence>
<feature type="binding site" evidence="8">
    <location>
        <position position="1314"/>
    </location>
    <ligand>
        <name>substrate</name>
    </ligand>
</feature>
<name>A0A504YFY9_FASGI</name>
<feature type="region of interest" description="Disordered" evidence="11">
    <location>
        <begin position="549"/>
        <end position="570"/>
    </location>
</feature>
<proteinExistence type="inferred from homology"/>
<dbReference type="EC" id="4.1.1.23" evidence="9"/>
<dbReference type="PROSITE" id="PS00156">
    <property type="entry name" value="OMPDECASE"/>
    <property type="match status" value="1"/>
</dbReference>
<dbReference type="SUPFAM" id="SSF53271">
    <property type="entry name" value="PRTase-like"/>
    <property type="match status" value="1"/>
</dbReference>
<evidence type="ECO:0000256" key="5">
    <source>
        <dbReference type="ARBA" id="ARBA00022975"/>
    </source>
</evidence>
<dbReference type="InterPro" id="IPR014732">
    <property type="entry name" value="OMPdecase"/>
</dbReference>
<feature type="active site" description="For OMPdecase activity" evidence="7">
    <location>
        <position position="1374"/>
    </location>
</feature>
<evidence type="ECO:0000256" key="9">
    <source>
        <dbReference type="RuleBase" id="RU000512"/>
    </source>
</evidence>
<dbReference type="GO" id="GO:0004588">
    <property type="term" value="F:orotate phosphoribosyltransferase activity"/>
    <property type="evidence" value="ECO:0007669"/>
    <property type="project" value="TreeGrafter"/>
</dbReference>
<feature type="active site" description="For OMPdecase activity" evidence="7">
    <location>
        <position position="1371"/>
    </location>
</feature>
<dbReference type="NCBIfam" id="TIGR01740">
    <property type="entry name" value="pyrF"/>
    <property type="match status" value="1"/>
</dbReference>
<feature type="binding site" evidence="8">
    <location>
        <position position="1527"/>
    </location>
    <ligand>
        <name>substrate</name>
    </ligand>
</feature>
<evidence type="ECO:0000256" key="11">
    <source>
        <dbReference type="SAM" id="MobiDB-lite"/>
    </source>
</evidence>
<evidence type="ECO:0000256" key="3">
    <source>
        <dbReference type="ARBA" id="ARBA00009769"/>
    </source>
</evidence>
<dbReference type="CDD" id="cd04725">
    <property type="entry name" value="OMP_decarboxylase_like"/>
    <property type="match status" value="1"/>
</dbReference>
<dbReference type="InterPro" id="IPR029057">
    <property type="entry name" value="PRTase-like"/>
</dbReference>
<dbReference type="STRING" id="46835.A0A504YFY9"/>
<dbReference type="InterPro" id="IPR018089">
    <property type="entry name" value="OMPdecase_AS"/>
</dbReference>
<dbReference type="SMART" id="SM00934">
    <property type="entry name" value="OMPdecase"/>
    <property type="match status" value="1"/>
</dbReference>
<evidence type="ECO:0000256" key="1">
    <source>
        <dbReference type="ARBA" id="ARBA00004861"/>
    </source>
</evidence>
<evidence type="ECO:0000256" key="7">
    <source>
        <dbReference type="PIRSR" id="PIRSR614732-1"/>
    </source>
</evidence>
<feature type="binding site" evidence="8">
    <location>
        <position position="1526"/>
    </location>
    <ligand>
        <name>substrate</name>
    </ligand>
</feature>
<evidence type="ECO:0000313" key="14">
    <source>
        <dbReference type="Proteomes" id="UP000316759"/>
    </source>
</evidence>
<dbReference type="GO" id="GO:0004590">
    <property type="term" value="F:orotidine-5'-phosphate decarboxylase activity"/>
    <property type="evidence" value="ECO:0007669"/>
    <property type="project" value="UniProtKB-EC"/>
</dbReference>
<protein>
    <recommendedName>
        <fullName evidence="9">Orotidine 5'-phosphate decarboxylase</fullName>
        <ecNumber evidence="9">4.1.1.23</ecNumber>
    </recommendedName>
</protein>
<dbReference type="GO" id="GO:0044205">
    <property type="term" value="P:'de novo' UMP biosynthetic process"/>
    <property type="evidence" value="ECO:0007669"/>
    <property type="project" value="UniProtKB-UniPathway"/>
</dbReference>
<keyword evidence="5 9" id="KW-0665">Pyrimidine biosynthesis</keyword>
<dbReference type="InterPro" id="IPR011060">
    <property type="entry name" value="RibuloseP-bd_barrel"/>
</dbReference>
<organism evidence="13 14">
    <name type="scientific">Fasciola gigantica</name>
    <name type="common">Giant liver fluke</name>
    <dbReference type="NCBI Taxonomy" id="46835"/>
    <lineage>
        <taxon>Eukaryota</taxon>
        <taxon>Metazoa</taxon>
        <taxon>Spiralia</taxon>
        <taxon>Lophotrochozoa</taxon>
        <taxon>Platyhelminthes</taxon>
        <taxon>Trematoda</taxon>
        <taxon>Digenea</taxon>
        <taxon>Plagiorchiida</taxon>
        <taxon>Echinostomata</taxon>
        <taxon>Echinostomatoidea</taxon>
        <taxon>Fasciolidae</taxon>
        <taxon>Fasciola</taxon>
    </lineage>
</organism>
<feature type="binding site" evidence="8">
    <location>
        <position position="1336"/>
    </location>
    <ligand>
        <name>substrate</name>
    </ligand>
</feature>
<dbReference type="Pfam" id="PF00156">
    <property type="entry name" value="Pribosyltran"/>
    <property type="match status" value="1"/>
</dbReference>
<dbReference type="Proteomes" id="UP000316759">
    <property type="component" value="Unassembled WGS sequence"/>
</dbReference>
<dbReference type="OrthoDB" id="10263753at2759"/>
<comment type="caution">
    <text evidence="13">The sequence shown here is derived from an EMBL/GenBank/DDBJ whole genome shotgun (WGS) entry which is preliminary data.</text>
</comment>
<feature type="region of interest" description="Disordered" evidence="11">
    <location>
        <begin position="288"/>
        <end position="308"/>
    </location>
</feature>
<comment type="similarity">
    <text evidence="2">In the N-terminal section; belongs to the purine/pyrimidine phosphoribosyltransferase family.</text>
</comment>